<dbReference type="Proteomes" id="UP001244207">
    <property type="component" value="Unassembled WGS sequence"/>
</dbReference>
<protein>
    <submittedName>
        <fullName evidence="2">Uncharacterized protein</fullName>
    </submittedName>
</protein>
<proteinExistence type="predicted"/>
<evidence type="ECO:0000256" key="1">
    <source>
        <dbReference type="SAM" id="MobiDB-lite"/>
    </source>
</evidence>
<dbReference type="GeneID" id="85399510"/>
<keyword evidence="3" id="KW-1185">Reference proteome</keyword>
<name>A0AAD8UDF4_GLOAC</name>
<reference evidence="2" key="1">
    <citation type="submission" date="2021-12" db="EMBL/GenBank/DDBJ databases">
        <title>Comparative genomics, transcriptomics and evolutionary studies reveal genomic signatures of adaptation to plant cell wall in hemibiotrophic fungi.</title>
        <authorList>
            <consortium name="DOE Joint Genome Institute"/>
            <person name="Baroncelli R."/>
            <person name="Diaz J.F."/>
            <person name="Benocci T."/>
            <person name="Peng M."/>
            <person name="Battaglia E."/>
            <person name="Haridas S."/>
            <person name="Andreopoulos W."/>
            <person name="Labutti K."/>
            <person name="Pangilinan J."/>
            <person name="Floch G.L."/>
            <person name="Makela M.R."/>
            <person name="Henrissat B."/>
            <person name="Grigoriev I.V."/>
            <person name="Crouch J.A."/>
            <person name="De Vries R.P."/>
            <person name="Sukno S.A."/>
            <person name="Thon M.R."/>
        </authorList>
    </citation>
    <scope>NUCLEOTIDE SEQUENCE</scope>
    <source>
        <strain evidence="2">CBS 112980</strain>
    </source>
</reference>
<dbReference type="AlphaFoldDB" id="A0AAD8UDF4"/>
<feature type="region of interest" description="Disordered" evidence="1">
    <location>
        <begin position="236"/>
        <end position="258"/>
    </location>
</feature>
<sequence length="258" mass="28140">MKGLLYFTMMPKSCRSTRRGIVYCVFHWAEGKIQLRKIPKSAGWILSGNPFWSDGTPRTKSVGLFGLDGTKYLVLHRLVISLGESSVYQGGSHWIVPFVPEQIYGTCSWVAPPIPDSEGSTYMCPSRSLGAALVNLTDGNLSDTCNANIGTQLSPTTLFRLTSTQEPKPPPSVDLASSSTEVPAQLASRSAHRSGVTHTLRLLRVCSVPPSPESPSQCISVSLDTRKPFIRVRGGRYDESMVPSRQSCSEPSAQRIHS</sequence>
<evidence type="ECO:0000313" key="3">
    <source>
        <dbReference type="Proteomes" id="UP001244207"/>
    </source>
</evidence>
<comment type="caution">
    <text evidence="2">The sequence shown here is derived from an EMBL/GenBank/DDBJ whole genome shotgun (WGS) entry which is preliminary data.</text>
</comment>
<feature type="compositionally biased region" description="Polar residues" evidence="1">
    <location>
        <begin position="243"/>
        <end position="252"/>
    </location>
</feature>
<organism evidence="2 3">
    <name type="scientific">Glomerella acutata</name>
    <name type="common">Colletotrichum acutatum</name>
    <dbReference type="NCBI Taxonomy" id="27357"/>
    <lineage>
        <taxon>Eukaryota</taxon>
        <taxon>Fungi</taxon>
        <taxon>Dikarya</taxon>
        <taxon>Ascomycota</taxon>
        <taxon>Pezizomycotina</taxon>
        <taxon>Sordariomycetes</taxon>
        <taxon>Hypocreomycetidae</taxon>
        <taxon>Glomerellales</taxon>
        <taxon>Glomerellaceae</taxon>
        <taxon>Colletotrichum</taxon>
        <taxon>Colletotrichum acutatum species complex</taxon>
    </lineage>
</organism>
<accession>A0AAD8UDF4</accession>
<dbReference type="EMBL" id="JAHMHS010000085">
    <property type="protein sequence ID" value="KAK1721361.1"/>
    <property type="molecule type" value="Genomic_DNA"/>
</dbReference>
<evidence type="ECO:0000313" key="2">
    <source>
        <dbReference type="EMBL" id="KAK1721361.1"/>
    </source>
</evidence>
<gene>
    <name evidence="2" type="ORF">BDZ83DRAFT_784617</name>
</gene>
<dbReference type="RefSeq" id="XP_060362157.1">
    <property type="nucleotide sequence ID" value="XM_060515612.1"/>
</dbReference>